<keyword evidence="2" id="KW-0808">Transferase</keyword>
<dbReference type="PANTHER" id="PTHR43138:SF1">
    <property type="entry name" value="N-ACETYLTRANSFERASE ACA1"/>
    <property type="match status" value="1"/>
</dbReference>
<dbReference type="PROSITE" id="PS51186">
    <property type="entry name" value="GNAT"/>
    <property type="match status" value="1"/>
</dbReference>
<name>A0A2Z3HAG2_9BACT</name>
<dbReference type="EMBL" id="CP025958">
    <property type="protein sequence ID" value="AWM41432.1"/>
    <property type="molecule type" value="Genomic_DNA"/>
</dbReference>
<dbReference type="InterPro" id="IPR000182">
    <property type="entry name" value="GNAT_dom"/>
</dbReference>
<dbReference type="SUPFAM" id="SSF55729">
    <property type="entry name" value="Acyl-CoA N-acyltransferases (Nat)"/>
    <property type="match status" value="1"/>
</dbReference>
<evidence type="ECO:0000313" key="3">
    <source>
        <dbReference type="Proteomes" id="UP000245802"/>
    </source>
</evidence>
<evidence type="ECO:0000259" key="1">
    <source>
        <dbReference type="PROSITE" id="PS51186"/>
    </source>
</evidence>
<protein>
    <submittedName>
        <fullName evidence="2">N-acetyltransferase</fullName>
    </submittedName>
</protein>
<dbReference type="Proteomes" id="UP000245802">
    <property type="component" value="Chromosome"/>
</dbReference>
<dbReference type="InterPro" id="IPR052742">
    <property type="entry name" value="Mito_N-acetyltransferase"/>
</dbReference>
<dbReference type="OrthoDB" id="948250at2"/>
<sequence length="160" mass="17590">MILREATEADWPAVWHLFQSVTASGDAFAYDESTPEAVARKLWLDPPAVCVVCEDESRFAGTYYVRPNYPGRGGHVANAGYMVAPESRGRGLAVAMCEHSLETARRLGFTAMQFNFVVGTNAAAVRAWERCGFATVGRLPLAFKHKELGFVDALVMFRAL</sequence>
<dbReference type="AlphaFoldDB" id="A0A2Z3HAG2"/>
<organism evidence="2 3">
    <name type="scientific">Gemmata obscuriglobus</name>
    <dbReference type="NCBI Taxonomy" id="114"/>
    <lineage>
        <taxon>Bacteria</taxon>
        <taxon>Pseudomonadati</taxon>
        <taxon>Planctomycetota</taxon>
        <taxon>Planctomycetia</taxon>
        <taxon>Gemmatales</taxon>
        <taxon>Gemmataceae</taxon>
        <taxon>Gemmata</taxon>
    </lineage>
</organism>
<dbReference type="Pfam" id="PF00583">
    <property type="entry name" value="Acetyltransf_1"/>
    <property type="match status" value="1"/>
</dbReference>
<dbReference type="GO" id="GO:0016747">
    <property type="term" value="F:acyltransferase activity, transferring groups other than amino-acyl groups"/>
    <property type="evidence" value="ECO:0007669"/>
    <property type="project" value="InterPro"/>
</dbReference>
<reference evidence="2 3" key="1">
    <citation type="submission" date="2018-01" db="EMBL/GenBank/DDBJ databases">
        <title>G. obscuriglobus.</title>
        <authorList>
            <person name="Franke J."/>
            <person name="Blomberg W."/>
            <person name="Selmecki A."/>
        </authorList>
    </citation>
    <scope>NUCLEOTIDE SEQUENCE [LARGE SCALE GENOMIC DNA]</scope>
    <source>
        <strain evidence="2 3">DSM 5831</strain>
    </source>
</reference>
<dbReference type="InterPro" id="IPR016181">
    <property type="entry name" value="Acyl_CoA_acyltransferase"/>
</dbReference>
<evidence type="ECO:0000313" key="2">
    <source>
        <dbReference type="EMBL" id="AWM41432.1"/>
    </source>
</evidence>
<dbReference type="RefSeq" id="WP_010045677.1">
    <property type="nucleotide sequence ID" value="NZ_CP025958.1"/>
</dbReference>
<accession>A0A2Z3HAG2</accession>
<keyword evidence="3" id="KW-1185">Reference proteome</keyword>
<dbReference type="CDD" id="cd04301">
    <property type="entry name" value="NAT_SF"/>
    <property type="match status" value="1"/>
</dbReference>
<gene>
    <name evidence="2" type="ORF">C1280_33500</name>
</gene>
<feature type="domain" description="N-acetyltransferase" evidence="1">
    <location>
        <begin position="1"/>
        <end position="160"/>
    </location>
</feature>
<proteinExistence type="predicted"/>
<dbReference type="Gene3D" id="3.40.630.30">
    <property type="match status" value="1"/>
</dbReference>
<dbReference type="PANTHER" id="PTHR43138">
    <property type="entry name" value="ACETYLTRANSFERASE, GNAT FAMILY"/>
    <property type="match status" value="1"/>
</dbReference>
<dbReference type="KEGG" id="gog:C1280_33500"/>